<reference evidence="4 5" key="1">
    <citation type="submission" date="2016-10" db="EMBL/GenBank/DDBJ databases">
        <authorList>
            <person name="de Groot N.N."/>
        </authorList>
    </citation>
    <scope>NUCLEOTIDE SEQUENCE [LARGE SCALE GENOMIC DNA]</scope>
    <source>
        <strain evidence="4 5">DSM 44993</strain>
    </source>
</reference>
<evidence type="ECO:0000256" key="2">
    <source>
        <dbReference type="SAM" id="MobiDB-lite"/>
    </source>
</evidence>
<protein>
    <submittedName>
        <fullName evidence="4">PPE-repeat protein</fullName>
    </submittedName>
</protein>
<evidence type="ECO:0000313" key="5">
    <source>
        <dbReference type="Proteomes" id="UP000198582"/>
    </source>
</evidence>
<feature type="compositionally biased region" description="Gly residues" evidence="2">
    <location>
        <begin position="644"/>
        <end position="669"/>
    </location>
</feature>
<dbReference type="Gene3D" id="1.20.1260.20">
    <property type="entry name" value="PPE superfamily"/>
    <property type="match status" value="1"/>
</dbReference>
<gene>
    <name evidence="4" type="ORF">SAMN04489732_103617</name>
</gene>
<dbReference type="STRING" id="394193.SAMN04489732_103617"/>
<feature type="region of interest" description="Disordered" evidence="2">
    <location>
        <begin position="288"/>
        <end position="711"/>
    </location>
</feature>
<feature type="compositionally biased region" description="Pro residues" evidence="2">
    <location>
        <begin position="495"/>
        <end position="507"/>
    </location>
</feature>
<keyword evidence="5" id="KW-1185">Reference proteome</keyword>
<feature type="compositionally biased region" description="Gly residues" evidence="2">
    <location>
        <begin position="567"/>
        <end position="595"/>
    </location>
</feature>
<feature type="compositionally biased region" description="Gly residues" evidence="2">
    <location>
        <begin position="603"/>
        <end position="629"/>
    </location>
</feature>
<feature type="compositionally biased region" description="Basic and acidic residues" evidence="2">
    <location>
        <begin position="25"/>
        <end position="35"/>
    </location>
</feature>
<feature type="domain" description="PPE" evidence="3">
    <location>
        <begin position="125"/>
        <end position="287"/>
    </location>
</feature>
<organism evidence="4 5">
    <name type="scientific">Amycolatopsis saalfeldensis</name>
    <dbReference type="NCBI Taxonomy" id="394193"/>
    <lineage>
        <taxon>Bacteria</taxon>
        <taxon>Bacillati</taxon>
        <taxon>Actinomycetota</taxon>
        <taxon>Actinomycetes</taxon>
        <taxon>Pseudonocardiales</taxon>
        <taxon>Pseudonocardiaceae</taxon>
        <taxon>Amycolatopsis</taxon>
    </lineage>
</organism>
<dbReference type="InterPro" id="IPR000030">
    <property type="entry name" value="PPE_dom"/>
</dbReference>
<dbReference type="InterPro" id="IPR038332">
    <property type="entry name" value="PPE_sf"/>
</dbReference>
<dbReference type="AlphaFoldDB" id="A0A1H8V2V3"/>
<accession>A0A1H8V2V3</accession>
<name>A0A1H8V2V3_9PSEU</name>
<evidence type="ECO:0000313" key="4">
    <source>
        <dbReference type="EMBL" id="SEP09749.1"/>
    </source>
</evidence>
<proteinExistence type="inferred from homology"/>
<feature type="compositionally biased region" description="Gly residues" evidence="2">
    <location>
        <begin position="482"/>
        <end position="492"/>
    </location>
</feature>
<dbReference type="SUPFAM" id="SSF140459">
    <property type="entry name" value="PE/PPE dimer-like"/>
    <property type="match status" value="1"/>
</dbReference>
<dbReference type="EMBL" id="FOEF01000003">
    <property type="protein sequence ID" value="SEP09749.1"/>
    <property type="molecule type" value="Genomic_DNA"/>
</dbReference>
<feature type="compositionally biased region" description="Low complexity" evidence="2">
    <location>
        <begin position="362"/>
        <end position="436"/>
    </location>
</feature>
<dbReference type="Proteomes" id="UP000198582">
    <property type="component" value="Unassembled WGS sequence"/>
</dbReference>
<dbReference type="Pfam" id="PF00823">
    <property type="entry name" value="PPE"/>
    <property type="match status" value="1"/>
</dbReference>
<dbReference type="RefSeq" id="WP_245787253.1">
    <property type="nucleotide sequence ID" value="NZ_FOEF01000003.1"/>
</dbReference>
<evidence type="ECO:0000256" key="1">
    <source>
        <dbReference type="ARBA" id="ARBA00010652"/>
    </source>
</evidence>
<feature type="compositionally biased region" description="Low complexity" evidence="2">
    <location>
        <begin position="297"/>
        <end position="312"/>
    </location>
</feature>
<feature type="region of interest" description="Disordered" evidence="2">
    <location>
        <begin position="1"/>
        <end position="37"/>
    </location>
</feature>
<evidence type="ECO:0000259" key="3">
    <source>
        <dbReference type="Pfam" id="PF00823"/>
    </source>
</evidence>
<comment type="similarity">
    <text evidence="1">Belongs to the mycobacterial PPE family.</text>
</comment>
<sequence>MSSATDKANKAAAVSDPKSPGYDPKSPDYDAKMDSSSKLYEMTADPSSKYYVGPISNTEISGDGLRNVSTLEADLMGTWVGPALNPDAKNKLIQAIYEQNLKNSSKDLSAGLTMRDPGTPPVTDWGNATHEQMQQAITEQADPATVASSSEEWVNVGNTLTGHQKELASAINASASDWQGGGGDAAREHLANVGQWLGTTAQGSALSGRQQEIHSQALNETQIAMKANPPVQFDVAQSMAQLQQVKDPVVYGATAGLIVNKFREQQAAREQAAQTMTQYDKTIAGAVATPHFPAPPKLASAGGSASPGSFSPKLQGSPRLGPDGKPVGPNGGPLGPDGKPVLGPNGIPVGPNGQPMGPDGKPLLGPNGQPLGPNGQPLGPDGKPLGPNGQPLGPNGLPLGPNGQPLGPNGQPVGPNGQPLGPNGLPLGPNGQPVGPDGKPLGPGGMPSLNLPNPGDSTHVQGYNPPKIPDLNLPPGGPGPGMPGGNIPGGGNPPSFTPPPLNIPPLGLPKDKNKEGTQIQGYEPPKIPDVNLPPGGGPSYTPPKIPDVNLPPGGGPSYTPPSIPGGISLGGPGGTGGGPGGTGKIPPIGLGGGVNGESISSRLGGGGAGGIGGIGGAKGGSLGGPGNATGAGSLTPEELAARGGAAGAGAKGAAGSPGMGGMGAGGKGGKGPEDKEHKIADFVESDDPSFFSPDEVVAPPVIGDWKNTDWK</sequence>
<feature type="compositionally biased region" description="Basic and acidic residues" evidence="2">
    <location>
        <begin position="670"/>
        <end position="681"/>
    </location>
</feature>